<keyword evidence="2" id="KW-1185">Reference proteome</keyword>
<organism evidence="1 2">
    <name type="scientific">Coralloluteibacterium thermophilum</name>
    <dbReference type="NCBI Taxonomy" id="2707049"/>
    <lineage>
        <taxon>Bacteria</taxon>
        <taxon>Pseudomonadati</taxon>
        <taxon>Pseudomonadota</taxon>
        <taxon>Gammaproteobacteria</taxon>
        <taxon>Lysobacterales</taxon>
        <taxon>Lysobacteraceae</taxon>
        <taxon>Coralloluteibacterium</taxon>
    </lineage>
</organism>
<protein>
    <submittedName>
        <fullName evidence="1">N-formylglutamate amidohydrolase</fullName>
    </submittedName>
</protein>
<sequence>MPASHPVRHAPSVLPGAHARLAERRCDDWEVHVGNGPVVATAIHDGHQVRESVLRCMRLSADERRREEDPLTGVLTTVADSQVRVRTSRFQTDMNRPRALAVPRRPEDTWGLDVWRTPLPETERARCLADYDRFYADMRALMDGLLETWDSLLVLDIHSYNHRRDGADAPPAAADGNPEIDLGVTTLDRARHGGVACRFADALRATLVDGRHPDVRENVRYPTGGHFPEWLHAEYGDRLCVISLEYKKIYMDEWSAMADVAVLDDFRYGLKRAVDAVRGEFARCR</sequence>
<proteinExistence type="predicted"/>
<dbReference type="SUPFAM" id="SSF53187">
    <property type="entry name" value="Zn-dependent exopeptidases"/>
    <property type="match status" value="1"/>
</dbReference>
<dbReference type="EMBL" id="JBHSGG010000002">
    <property type="protein sequence ID" value="MFC4726988.1"/>
    <property type="molecule type" value="Genomic_DNA"/>
</dbReference>
<dbReference type="Proteomes" id="UP001595892">
    <property type="component" value="Unassembled WGS sequence"/>
</dbReference>
<dbReference type="Pfam" id="PF05013">
    <property type="entry name" value="FGase"/>
    <property type="match status" value="1"/>
</dbReference>
<evidence type="ECO:0000313" key="1">
    <source>
        <dbReference type="EMBL" id="MFC4726988.1"/>
    </source>
</evidence>
<dbReference type="InterPro" id="IPR007709">
    <property type="entry name" value="N-FG_amidohydro"/>
</dbReference>
<accession>A0ABV9NJU8</accession>
<name>A0ABV9NJU8_9GAMM</name>
<gene>
    <name evidence="1" type="ORF">ACFO3Q_02185</name>
</gene>
<reference evidence="2" key="1">
    <citation type="journal article" date="2019" name="Int. J. Syst. Evol. Microbiol.">
        <title>The Global Catalogue of Microorganisms (GCM) 10K type strain sequencing project: providing services to taxonomists for standard genome sequencing and annotation.</title>
        <authorList>
            <consortium name="The Broad Institute Genomics Platform"/>
            <consortium name="The Broad Institute Genome Sequencing Center for Infectious Disease"/>
            <person name="Wu L."/>
            <person name="Ma J."/>
        </authorList>
    </citation>
    <scope>NUCLEOTIDE SEQUENCE [LARGE SCALE GENOMIC DNA]</scope>
    <source>
        <strain evidence="2">CGMCC 1.13574</strain>
    </source>
</reference>
<comment type="caution">
    <text evidence="1">The sequence shown here is derived from an EMBL/GenBank/DDBJ whole genome shotgun (WGS) entry which is preliminary data.</text>
</comment>
<dbReference type="RefSeq" id="WP_377002959.1">
    <property type="nucleotide sequence ID" value="NZ_JBHSGG010000002.1"/>
</dbReference>
<evidence type="ECO:0000313" key="2">
    <source>
        <dbReference type="Proteomes" id="UP001595892"/>
    </source>
</evidence>
<dbReference type="Gene3D" id="3.40.630.40">
    <property type="entry name" value="Zn-dependent exopeptidases"/>
    <property type="match status" value="1"/>
</dbReference>